<organism evidence="1 2">
    <name type="scientific">Araneus ventricosus</name>
    <name type="common">Orbweaver spider</name>
    <name type="synonym">Epeira ventricosa</name>
    <dbReference type="NCBI Taxonomy" id="182803"/>
    <lineage>
        <taxon>Eukaryota</taxon>
        <taxon>Metazoa</taxon>
        <taxon>Ecdysozoa</taxon>
        <taxon>Arthropoda</taxon>
        <taxon>Chelicerata</taxon>
        <taxon>Arachnida</taxon>
        <taxon>Araneae</taxon>
        <taxon>Araneomorphae</taxon>
        <taxon>Entelegynae</taxon>
        <taxon>Araneoidea</taxon>
        <taxon>Araneidae</taxon>
        <taxon>Araneus</taxon>
    </lineage>
</organism>
<gene>
    <name evidence="1" type="ORF">AVEN_65575_1</name>
</gene>
<name>A0A4Y2KCI2_ARAVE</name>
<evidence type="ECO:0000313" key="2">
    <source>
        <dbReference type="Proteomes" id="UP000499080"/>
    </source>
</evidence>
<reference evidence="1 2" key="1">
    <citation type="journal article" date="2019" name="Sci. Rep.">
        <title>Orb-weaving spider Araneus ventricosus genome elucidates the spidroin gene catalogue.</title>
        <authorList>
            <person name="Kono N."/>
            <person name="Nakamura H."/>
            <person name="Ohtoshi R."/>
            <person name="Moran D.A.P."/>
            <person name="Shinohara A."/>
            <person name="Yoshida Y."/>
            <person name="Fujiwara M."/>
            <person name="Mori M."/>
            <person name="Tomita M."/>
            <person name="Arakawa K."/>
        </authorList>
    </citation>
    <scope>NUCLEOTIDE SEQUENCE [LARGE SCALE GENOMIC DNA]</scope>
</reference>
<proteinExistence type="predicted"/>
<dbReference type="Proteomes" id="UP000499080">
    <property type="component" value="Unassembled WGS sequence"/>
</dbReference>
<sequence>MWIFIYFRSTVPTPLAQPVGQQQLDAAPPSGGAAPADHLQVHGAALTDHMCGQHDGAGILANAPWYVRNSVIHNDLKIQTTDGFIKDLSRNFFQKLVNYTNPTVLDQLNYTHNNGKYDFPYATTKWSTPLKPP</sequence>
<protein>
    <submittedName>
        <fullName evidence="1">Uncharacterized protein</fullName>
    </submittedName>
</protein>
<dbReference type="OrthoDB" id="412981at2759"/>
<evidence type="ECO:0000313" key="1">
    <source>
        <dbReference type="EMBL" id="GBM99658.1"/>
    </source>
</evidence>
<keyword evidence="2" id="KW-1185">Reference proteome</keyword>
<accession>A0A4Y2KCI2</accession>
<comment type="caution">
    <text evidence="1">The sequence shown here is derived from an EMBL/GenBank/DDBJ whole genome shotgun (WGS) entry which is preliminary data.</text>
</comment>
<dbReference type="EMBL" id="BGPR01113983">
    <property type="protein sequence ID" value="GBM99658.1"/>
    <property type="molecule type" value="Genomic_DNA"/>
</dbReference>
<dbReference type="AlphaFoldDB" id="A0A4Y2KCI2"/>